<dbReference type="RefSeq" id="WP_216964095.1">
    <property type="nucleotide sequence ID" value="NZ_JAHOPB010000002.1"/>
</dbReference>
<name>A0ABS6IP78_9HYPH</name>
<dbReference type="EMBL" id="JAHOPB010000002">
    <property type="protein sequence ID" value="MBU8875779.1"/>
    <property type="molecule type" value="Genomic_DNA"/>
</dbReference>
<evidence type="ECO:0000313" key="2">
    <source>
        <dbReference type="Proteomes" id="UP000727907"/>
    </source>
</evidence>
<comment type="caution">
    <text evidence="1">The sequence shown here is derived from an EMBL/GenBank/DDBJ whole genome shotgun (WGS) entry which is preliminary data.</text>
</comment>
<sequence length="124" mass="13581">MPIHVDFFHPSRLVIAVVRGTITADDVRDAVQQFLASDVLHYRKIIDIASPTSPLDDAAVQLMANLVLSKSVSRPRGALAFVVSPGQAADNAETFARLTGAERPVKVFHSLHAARKWLEEQPMP</sequence>
<evidence type="ECO:0000313" key="1">
    <source>
        <dbReference type="EMBL" id="MBU8875779.1"/>
    </source>
</evidence>
<protein>
    <submittedName>
        <fullName evidence="1">STAS/SEC14 domain-containing protein</fullName>
    </submittedName>
</protein>
<dbReference type="Proteomes" id="UP000727907">
    <property type="component" value="Unassembled WGS sequence"/>
</dbReference>
<accession>A0ABS6IP78</accession>
<proteinExistence type="predicted"/>
<gene>
    <name evidence="1" type="ORF">KQ910_18540</name>
</gene>
<reference evidence="1 2" key="1">
    <citation type="submission" date="2021-06" db="EMBL/GenBank/DDBJ databases">
        <authorList>
            <person name="Lee D.H."/>
        </authorList>
    </citation>
    <scope>NUCLEOTIDE SEQUENCE [LARGE SCALE GENOMIC DNA]</scope>
    <source>
        <strain evidence="1 2">MMS21-HV4-11</strain>
    </source>
</reference>
<organism evidence="1 2">
    <name type="scientific">Reyranella humidisoli</name>
    <dbReference type="NCBI Taxonomy" id="2849149"/>
    <lineage>
        <taxon>Bacteria</taxon>
        <taxon>Pseudomonadati</taxon>
        <taxon>Pseudomonadota</taxon>
        <taxon>Alphaproteobacteria</taxon>
        <taxon>Hyphomicrobiales</taxon>
        <taxon>Reyranellaceae</taxon>
        <taxon>Reyranella</taxon>
    </lineage>
</organism>
<keyword evidence="2" id="KW-1185">Reference proteome</keyword>